<gene>
    <name evidence="2" type="ORF">K0M31_014063</name>
</gene>
<accession>A0AA40G7V4</accession>
<dbReference type="Proteomes" id="UP001177670">
    <property type="component" value="Unassembled WGS sequence"/>
</dbReference>
<organism evidence="2 3">
    <name type="scientific">Melipona bicolor</name>
    <dbReference type="NCBI Taxonomy" id="60889"/>
    <lineage>
        <taxon>Eukaryota</taxon>
        <taxon>Metazoa</taxon>
        <taxon>Ecdysozoa</taxon>
        <taxon>Arthropoda</taxon>
        <taxon>Hexapoda</taxon>
        <taxon>Insecta</taxon>
        <taxon>Pterygota</taxon>
        <taxon>Neoptera</taxon>
        <taxon>Endopterygota</taxon>
        <taxon>Hymenoptera</taxon>
        <taxon>Apocrita</taxon>
        <taxon>Aculeata</taxon>
        <taxon>Apoidea</taxon>
        <taxon>Anthophila</taxon>
        <taxon>Apidae</taxon>
        <taxon>Melipona</taxon>
    </lineage>
</organism>
<keyword evidence="3" id="KW-1185">Reference proteome</keyword>
<feature type="compositionally biased region" description="Basic and acidic residues" evidence="1">
    <location>
        <begin position="20"/>
        <end position="35"/>
    </location>
</feature>
<feature type="region of interest" description="Disordered" evidence="1">
    <location>
        <begin position="16"/>
        <end position="38"/>
    </location>
</feature>
<comment type="caution">
    <text evidence="2">The sequence shown here is derived from an EMBL/GenBank/DDBJ whole genome shotgun (WGS) entry which is preliminary data.</text>
</comment>
<dbReference type="AlphaFoldDB" id="A0AA40G7V4"/>
<reference evidence="2" key="1">
    <citation type="submission" date="2021-10" db="EMBL/GenBank/DDBJ databases">
        <title>Melipona bicolor Genome sequencing and assembly.</title>
        <authorList>
            <person name="Araujo N.S."/>
            <person name="Arias M.C."/>
        </authorList>
    </citation>
    <scope>NUCLEOTIDE SEQUENCE</scope>
    <source>
        <strain evidence="2">USP_2M_L1-L4_2017</strain>
        <tissue evidence="2">Whole body</tissue>
    </source>
</reference>
<sequence>MAELLLADGATTAGPLPEVAARKQKYEPPKSESFKVPDSCQVWSPPLAGLRIT</sequence>
<protein>
    <submittedName>
        <fullName evidence="2">Uncharacterized protein</fullName>
    </submittedName>
</protein>
<name>A0AA40G7V4_9HYME</name>
<evidence type="ECO:0000313" key="2">
    <source>
        <dbReference type="EMBL" id="KAK1132678.1"/>
    </source>
</evidence>
<evidence type="ECO:0000256" key="1">
    <source>
        <dbReference type="SAM" id="MobiDB-lite"/>
    </source>
</evidence>
<evidence type="ECO:0000313" key="3">
    <source>
        <dbReference type="Proteomes" id="UP001177670"/>
    </source>
</evidence>
<dbReference type="EMBL" id="JAHYIQ010000004">
    <property type="protein sequence ID" value="KAK1132678.1"/>
    <property type="molecule type" value="Genomic_DNA"/>
</dbReference>
<proteinExistence type="predicted"/>